<accession>A0AA41VM37</accession>
<comment type="cofactor">
    <cofactor evidence="1">
        <name>Mg(2+)</name>
        <dbReference type="ChEBI" id="CHEBI:18420"/>
    </cofactor>
</comment>
<keyword evidence="5" id="KW-0460">Magnesium</keyword>
<keyword evidence="8" id="KW-1185">Reference proteome</keyword>
<dbReference type="PANTHER" id="PTHR43281:SF1">
    <property type="entry name" value="FARNESYL DIPHOSPHATE SYNTHASE"/>
    <property type="match status" value="1"/>
</dbReference>
<comment type="similarity">
    <text evidence="2">Belongs to the FPP/GGPP synthase family.</text>
</comment>
<comment type="caution">
    <text evidence="7">The sequence shown here is derived from an EMBL/GenBank/DDBJ whole genome shotgun (WGS) entry which is preliminary data.</text>
</comment>
<evidence type="ECO:0000256" key="2">
    <source>
        <dbReference type="ARBA" id="ARBA00006706"/>
    </source>
</evidence>
<evidence type="ECO:0000256" key="6">
    <source>
        <dbReference type="ARBA" id="ARBA00023229"/>
    </source>
</evidence>
<keyword evidence="3" id="KW-0808">Transferase</keyword>
<dbReference type="InterPro" id="IPR033749">
    <property type="entry name" value="Polyprenyl_synt_CS"/>
</dbReference>
<dbReference type="PROSITE" id="PS00723">
    <property type="entry name" value="POLYPRENYL_SYNTHASE_1"/>
    <property type="match status" value="1"/>
</dbReference>
<dbReference type="PANTHER" id="PTHR43281">
    <property type="entry name" value="FARNESYL DIPHOSPHATE SYNTHASE"/>
    <property type="match status" value="1"/>
</dbReference>
<evidence type="ECO:0000256" key="5">
    <source>
        <dbReference type="ARBA" id="ARBA00022842"/>
    </source>
</evidence>
<reference evidence="7" key="1">
    <citation type="submission" date="2022-03" db="EMBL/GenBank/DDBJ databases">
        <title>A functionally conserved STORR gene fusion in Papaver species that diverged 16.8 million years ago.</title>
        <authorList>
            <person name="Catania T."/>
        </authorList>
    </citation>
    <scope>NUCLEOTIDE SEQUENCE</scope>
    <source>
        <strain evidence="7">S-191538</strain>
    </source>
</reference>
<dbReference type="Pfam" id="PF00348">
    <property type="entry name" value="polyprenyl_synt"/>
    <property type="match status" value="1"/>
</dbReference>
<keyword evidence="4" id="KW-0479">Metal-binding</keyword>
<proteinExistence type="inferred from homology"/>
<organism evidence="7 8">
    <name type="scientific">Papaver nudicaule</name>
    <name type="common">Iceland poppy</name>
    <dbReference type="NCBI Taxonomy" id="74823"/>
    <lineage>
        <taxon>Eukaryota</taxon>
        <taxon>Viridiplantae</taxon>
        <taxon>Streptophyta</taxon>
        <taxon>Embryophyta</taxon>
        <taxon>Tracheophyta</taxon>
        <taxon>Spermatophyta</taxon>
        <taxon>Magnoliopsida</taxon>
        <taxon>Ranunculales</taxon>
        <taxon>Papaveraceae</taxon>
        <taxon>Papaveroideae</taxon>
        <taxon>Papaver</taxon>
    </lineage>
</organism>
<evidence type="ECO:0000256" key="3">
    <source>
        <dbReference type="ARBA" id="ARBA00022679"/>
    </source>
</evidence>
<dbReference type="Proteomes" id="UP001177140">
    <property type="component" value="Unassembled WGS sequence"/>
</dbReference>
<dbReference type="Gene3D" id="1.10.600.10">
    <property type="entry name" value="Farnesyl Diphosphate Synthase"/>
    <property type="match status" value="2"/>
</dbReference>
<protein>
    <recommendedName>
        <fullName evidence="9">Geranylgeranyl diphosphate synthase</fullName>
    </recommendedName>
</protein>
<dbReference type="GO" id="GO:0046872">
    <property type="term" value="F:metal ion binding"/>
    <property type="evidence" value="ECO:0007669"/>
    <property type="project" value="UniProtKB-KW"/>
</dbReference>
<evidence type="ECO:0000256" key="4">
    <source>
        <dbReference type="ARBA" id="ARBA00022723"/>
    </source>
</evidence>
<evidence type="ECO:0000313" key="7">
    <source>
        <dbReference type="EMBL" id="MCL7043820.1"/>
    </source>
</evidence>
<name>A0AA41VM37_PAPNU</name>
<dbReference type="GO" id="GO:0008299">
    <property type="term" value="P:isoprenoid biosynthetic process"/>
    <property type="evidence" value="ECO:0007669"/>
    <property type="project" value="UniProtKB-KW"/>
</dbReference>
<dbReference type="InterPro" id="IPR008949">
    <property type="entry name" value="Isoprenoid_synthase_dom_sf"/>
</dbReference>
<sequence length="152" mass="16767">MTGKEKRVNQALDDSVPMKHPLTIHEAKRYPLLAGGKCVHPILSIASCELMIQTMSLIHDDFPCMDNDDLRRGHSTNHIVFGEETTVLLLQAKLLDIESAGKEVNLKHLEYTHVHKTAKLLEASVVCGAIIGVGNKMEVERLGGYARCLGLL</sequence>
<dbReference type="GO" id="GO:0005737">
    <property type="term" value="C:cytoplasm"/>
    <property type="evidence" value="ECO:0007669"/>
    <property type="project" value="UniProtKB-ARBA"/>
</dbReference>
<gene>
    <name evidence="7" type="ORF">MKW94_013383</name>
</gene>
<keyword evidence="6" id="KW-0414">Isoprene biosynthesis</keyword>
<dbReference type="EMBL" id="JAJJMA010251048">
    <property type="protein sequence ID" value="MCL7043820.1"/>
    <property type="molecule type" value="Genomic_DNA"/>
</dbReference>
<dbReference type="InterPro" id="IPR000092">
    <property type="entry name" value="Polyprenyl_synt"/>
</dbReference>
<dbReference type="GO" id="GO:0004659">
    <property type="term" value="F:prenyltransferase activity"/>
    <property type="evidence" value="ECO:0007669"/>
    <property type="project" value="InterPro"/>
</dbReference>
<evidence type="ECO:0000313" key="8">
    <source>
        <dbReference type="Proteomes" id="UP001177140"/>
    </source>
</evidence>
<dbReference type="AlphaFoldDB" id="A0AA41VM37"/>
<evidence type="ECO:0008006" key="9">
    <source>
        <dbReference type="Google" id="ProtNLM"/>
    </source>
</evidence>
<evidence type="ECO:0000256" key="1">
    <source>
        <dbReference type="ARBA" id="ARBA00001946"/>
    </source>
</evidence>
<dbReference type="SUPFAM" id="SSF48576">
    <property type="entry name" value="Terpenoid synthases"/>
    <property type="match status" value="1"/>
</dbReference>